<dbReference type="InterPro" id="IPR019741">
    <property type="entry name" value="Galactokinase_CS"/>
</dbReference>
<evidence type="ECO:0000256" key="2">
    <source>
        <dbReference type="ARBA" id="ARBA00022679"/>
    </source>
</evidence>
<dbReference type="InterPro" id="IPR006206">
    <property type="entry name" value="Mevalonate/galactokinase"/>
</dbReference>
<dbReference type="FunFam" id="3.30.70.890:FF:000001">
    <property type="entry name" value="Galactokinase"/>
    <property type="match status" value="1"/>
</dbReference>
<keyword evidence="2" id="KW-0808">Transferase</keyword>
<dbReference type="SUPFAM" id="SSF54211">
    <property type="entry name" value="Ribosomal protein S5 domain 2-like"/>
    <property type="match status" value="1"/>
</dbReference>
<dbReference type="PANTHER" id="PTHR10457">
    <property type="entry name" value="MEVALONATE KINASE/GALACTOKINASE"/>
    <property type="match status" value="1"/>
</dbReference>
<dbReference type="PROSITE" id="PS00627">
    <property type="entry name" value="GHMP_KINASES_ATP"/>
    <property type="match status" value="1"/>
</dbReference>
<evidence type="ECO:0000259" key="11">
    <source>
        <dbReference type="Pfam" id="PF10509"/>
    </source>
</evidence>
<dbReference type="PRINTS" id="PR00959">
    <property type="entry name" value="MEVGALKINASE"/>
</dbReference>
<dbReference type="Pfam" id="PF00288">
    <property type="entry name" value="GHMP_kinases_N"/>
    <property type="match status" value="1"/>
</dbReference>
<dbReference type="GO" id="GO:0005524">
    <property type="term" value="F:ATP binding"/>
    <property type="evidence" value="ECO:0007669"/>
    <property type="project" value="UniProtKB-KW"/>
</dbReference>
<dbReference type="NCBIfam" id="TIGR00131">
    <property type="entry name" value="gal_kin"/>
    <property type="match status" value="1"/>
</dbReference>
<dbReference type="GO" id="GO:0046872">
    <property type="term" value="F:metal ion binding"/>
    <property type="evidence" value="ECO:0007669"/>
    <property type="project" value="UniProtKB-KW"/>
</dbReference>
<dbReference type="Gene3D" id="3.30.70.890">
    <property type="entry name" value="GHMP kinase, C-terminal domain"/>
    <property type="match status" value="1"/>
</dbReference>
<dbReference type="InterPro" id="IPR020568">
    <property type="entry name" value="Ribosomal_Su5_D2-typ_SF"/>
</dbReference>
<dbReference type="InterPro" id="IPR036554">
    <property type="entry name" value="GHMP_kinase_C_sf"/>
</dbReference>
<name>A0A6J7IQT3_9ZZZZ</name>
<dbReference type="InterPro" id="IPR006204">
    <property type="entry name" value="GHMP_kinase_N_dom"/>
</dbReference>
<dbReference type="PRINTS" id="PR00473">
    <property type="entry name" value="GALCTOKINASE"/>
</dbReference>
<dbReference type="InterPro" id="IPR013750">
    <property type="entry name" value="GHMP_kinase_C_dom"/>
</dbReference>
<keyword evidence="3" id="KW-0479">Metal-binding</keyword>
<dbReference type="Pfam" id="PF10509">
    <property type="entry name" value="GalKase_gal_bdg"/>
    <property type="match status" value="1"/>
</dbReference>
<dbReference type="InterPro" id="IPR019539">
    <property type="entry name" value="GalKase_N"/>
</dbReference>
<dbReference type="InterPro" id="IPR000705">
    <property type="entry name" value="Galactokinase"/>
</dbReference>
<evidence type="ECO:0000313" key="12">
    <source>
        <dbReference type="EMBL" id="CAB4933683.1"/>
    </source>
</evidence>
<dbReference type="AlphaFoldDB" id="A0A6J7IQT3"/>
<dbReference type="GO" id="GO:0005829">
    <property type="term" value="C:cytosol"/>
    <property type="evidence" value="ECO:0007669"/>
    <property type="project" value="TreeGrafter"/>
</dbReference>
<dbReference type="EMBL" id="CAFBNA010000054">
    <property type="protein sequence ID" value="CAB4933683.1"/>
    <property type="molecule type" value="Genomic_DNA"/>
</dbReference>
<reference evidence="12" key="1">
    <citation type="submission" date="2020-05" db="EMBL/GenBank/DDBJ databases">
        <authorList>
            <person name="Chiriac C."/>
            <person name="Salcher M."/>
            <person name="Ghai R."/>
            <person name="Kavagutti S V."/>
        </authorList>
    </citation>
    <scope>NUCLEOTIDE SEQUENCE</scope>
</reference>
<dbReference type="PIRSF" id="PIRSF000530">
    <property type="entry name" value="Galactokinase"/>
    <property type="match status" value="1"/>
</dbReference>
<evidence type="ECO:0000256" key="5">
    <source>
        <dbReference type="ARBA" id="ARBA00022777"/>
    </source>
</evidence>
<evidence type="ECO:0000256" key="1">
    <source>
        <dbReference type="ARBA" id="ARBA00006566"/>
    </source>
</evidence>
<evidence type="ECO:0000256" key="4">
    <source>
        <dbReference type="ARBA" id="ARBA00022741"/>
    </source>
</evidence>
<keyword evidence="5" id="KW-0418">Kinase</keyword>
<sequence>MNGQAFTVHAPGRVNLIGDHTDYAGGLALPCAIDLGISISGTHEQGRVELSSDALADTVTFDLDPAVNIALIEPQWGRYVAAVAVEVNAAQGFTASATSTLPTGAGLSSSAALEIAVALSFGFSGSPMELALLGQRAELRAVGVPCGLLDQLSIVFGRAENAMVIDFADNAIEYVAFPNDLDIVILHSGQERQLADSEYAERRASCELAAKQIGPLAQASLTDVATLEGDLQRRARHVATECERVRNAATALRNNDPITVGDLMTQSHASLRDDFNVSTSVLDELVERLNTLSGVYGARLTGAGFGGCVVALCERGAINEPAALTGRGWIVRPSDGARQRAI</sequence>
<dbReference type="PROSITE" id="PS00106">
    <property type="entry name" value="GALACTOKINASE"/>
    <property type="match status" value="1"/>
</dbReference>
<keyword evidence="8" id="KW-0119">Carbohydrate metabolism</keyword>
<evidence type="ECO:0000259" key="9">
    <source>
        <dbReference type="Pfam" id="PF00288"/>
    </source>
</evidence>
<evidence type="ECO:0000259" key="10">
    <source>
        <dbReference type="Pfam" id="PF08544"/>
    </source>
</evidence>
<keyword evidence="7" id="KW-0460">Magnesium</keyword>
<feature type="domain" description="GHMP kinase N-terminal" evidence="9">
    <location>
        <begin position="83"/>
        <end position="157"/>
    </location>
</feature>
<evidence type="ECO:0000256" key="7">
    <source>
        <dbReference type="ARBA" id="ARBA00022842"/>
    </source>
</evidence>
<dbReference type="InterPro" id="IPR014721">
    <property type="entry name" value="Ribsml_uS5_D2-typ_fold_subgr"/>
</dbReference>
<keyword evidence="4" id="KW-0547">Nucleotide-binding</keyword>
<dbReference type="Gene3D" id="3.30.230.10">
    <property type="match status" value="1"/>
</dbReference>
<dbReference type="GO" id="GO:0006012">
    <property type="term" value="P:galactose metabolic process"/>
    <property type="evidence" value="ECO:0007669"/>
    <property type="project" value="InterPro"/>
</dbReference>
<feature type="domain" description="GHMP kinase C-terminal" evidence="10">
    <location>
        <begin position="249"/>
        <end position="315"/>
    </location>
</feature>
<comment type="similarity">
    <text evidence="1">Belongs to the GHMP kinase family. GalK subfamily.</text>
</comment>
<dbReference type="Pfam" id="PF08544">
    <property type="entry name" value="GHMP_kinases_C"/>
    <property type="match status" value="1"/>
</dbReference>
<dbReference type="SUPFAM" id="SSF55060">
    <property type="entry name" value="GHMP Kinase, C-terminal domain"/>
    <property type="match status" value="1"/>
</dbReference>
<dbReference type="GO" id="GO:0004335">
    <property type="term" value="F:galactokinase activity"/>
    <property type="evidence" value="ECO:0007669"/>
    <property type="project" value="InterPro"/>
</dbReference>
<feature type="domain" description="Galactokinase N-terminal" evidence="11">
    <location>
        <begin position="4"/>
        <end position="39"/>
    </location>
</feature>
<dbReference type="PANTHER" id="PTHR10457:SF7">
    <property type="entry name" value="GALACTOKINASE-RELATED"/>
    <property type="match status" value="1"/>
</dbReference>
<proteinExistence type="inferred from homology"/>
<protein>
    <submittedName>
        <fullName evidence="12">Unannotated protein</fullName>
    </submittedName>
</protein>
<organism evidence="12">
    <name type="scientific">freshwater metagenome</name>
    <dbReference type="NCBI Taxonomy" id="449393"/>
    <lineage>
        <taxon>unclassified sequences</taxon>
        <taxon>metagenomes</taxon>
        <taxon>ecological metagenomes</taxon>
    </lineage>
</organism>
<evidence type="ECO:0000256" key="6">
    <source>
        <dbReference type="ARBA" id="ARBA00022840"/>
    </source>
</evidence>
<keyword evidence="6" id="KW-0067">ATP-binding</keyword>
<accession>A0A6J7IQT3</accession>
<evidence type="ECO:0000256" key="3">
    <source>
        <dbReference type="ARBA" id="ARBA00022723"/>
    </source>
</evidence>
<gene>
    <name evidence="12" type="ORF">UFOPK3708_01001</name>
</gene>
<evidence type="ECO:0000256" key="8">
    <source>
        <dbReference type="ARBA" id="ARBA00023277"/>
    </source>
</evidence>
<dbReference type="InterPro" id="IPR006203">
    <property type="entry name" value="GHMP_knse_ATP-bd_CS"/>
</dbReference>